<dbReference type="InterPro" id="IPR007329">
    <property type="entry name" value="FMN-bd"/>
</dbReference>
<evidence type="ECO:0000256" key="6">
    <source>
        <dbReference type="ARBA" id="ARBA00023014"/>
    </source>
</evidence>
<reference evidence="9 10" key="1">
    <citation type="submission" date="2018-05" db="EMBL/GenBank/DDBJ databases">
        <title>Draft genome sequences of Dehalococcoides mccartyi strains RC and KS.</title>
        <authorList>
            <person name="Higgins S.A."/>
            <person name="Padilla-Crespo E."/>
            <person name="Loeffler F.E."/>
        </authorList>
    </citation>
    <scope>NUCLEOTIDE SEQUENCE [LARGE SCALE GENOMIC DNA]</scope>
    <source>
        <strain evidence="9 10">RC</strain>
    </source>
</reference>
<dbReference type="GO" id="GO:0051539">
    <property type="term" value="F:4 iron, 4 sulfur cluster binding"/>
    <property type="evidence" value="ECO:0007669"/>
    <property type="project" value="UniProtKB-KW"/>
</dbReference>
<proteinExistence type="predicted"/>
<keyword evidence="4" id="KW-0249">Electron transport</keyword>
<keyword evidence="6" id="KW-0411">Iron-sulfur</keyword>
<feature type="transmembrane region" description="Helical" evidence="7">
    <location>
        <begin position="212"/>
        <end position="229"/>
    </location>
</feature>
<keyword evidence="1" id="KW-0813">Transport</keyword>
<feature type="transmembrane region" description="Helical" evidence="7">
    <location>
        <begin position="310"/>
        <end position="330"/>
    </location>
</feature>
<organism evidence="9 10">
    <name type="scientific">Dehalococcoides mccartyi</name>
    <dbReference type="NCBI Taxonomy" id="61435"/>
    <lineage>
        <taxon>Bacteria</taxon>
        <taxon>Bacillati</taxon>
        <taxon>Chloroflexota</taxon>
        <taxon>Dehalococcoidia</taxon>
        <taxon>Dehalococcoidales</taxon>
        <taxon>Dehalococcoidaceae</taxon>
        <taxon>Dehalococcoides</taxon>
    </lineage>
</organism>
<evidence type="ECO:0000256" key="2">
    <source>
        <dbReference type="ARBA" id="ARBA00022485"/>
    </source>
</evidence>
<dbReference type="Pfam" id="PF04205">
    <property type="entry name" value="FMN_bind"/>
    <property type="match status" value="1"/>
</dbReference>
<feature type="transmembrane region" description="Helical" evidence="7">
    <location>
        <begin position="249"/>
        <end position="268"/>
    </location>
</feature>
<accession>A0A328ELD1</accession>
<dbReference type="InterPro" id="IPR051684">
    <property type="entry name" value="Electron_Trans/Redox"/>
</dbReference>
<dbReference type="PANTHER" id="PTHR30176">
    <property type="entry name" value="FERREDOXIN-TYPE PROTEIN NAPH"/>
    <property type="match status" value="1"/>
</dbReference>
<dbReference type="OrthoDB" id="9806398at2"/>
<dbReference type="InterPro" id="IPR017896">
    <property type="entry name" value="4Fe4S_Fe-S-bd"/>
</dbReference>
<evidence type="ECO:0000313" key="9">
    <source>
        <dbReference type="EMBL" id="RAL69347.1"/>
    </source>
</evidence>
<dbReference type="GO" id="GO:0046872">
    <property type="term" value="F:metal ion binding"/>
    <property type="evidence" value="ECO:0007669"/>
    <property type="project" value="UniProtKB-KW"/>
</dbReference>
<sequence length="407" mass="45315">MGSMKTTIGIKQIIIGMAVISLLAAFVIGRLPKSTSIESYLPDTSDTVCAYDLAKFEAPSNYLFESLDTAGNTVGYITLTEGRGYGGILLVEIVWSLDGAILSITVPEQQEGNAWWAKLEDHDFFDQYIGRQFDTGLILGDDIDVVSGATISSTGVALGVYQGRALLADELGESYPAPMEIVKFGIGEILLISGLIMTVLFRTFAVFRKRKWLRYITLTLGLGVLGFWLSRPLSLTNIVAWLIGSPPNLPNNLFLYILVLGVVGLVLLTGKNFYCFWLCPFSAVQEVTYRIGGQIGLKPKPKTYKFLRNIRFLLLWAALMLVFWFTNPSLAVFEPWGTLFSQVGGIDQWLLLILTITFSFFIFSPWCFYICPVGAFLDIVIKVRKGGISLWKKLKVFRVKRLAEDKA</sequence>
<feature type="transmembrane region" description="Helical" evidence="7">
    <location>
        <begin position="12"/>
        <end position="31"/>
    </location>
</feature>
<evidence type="ECO:0000256" key="4">
    <source>
        <dbReference type="ARBA" id="ARBA00022982"/>
    </source>
</evidence>
<keyword evidence="3" id="KW-0479">Metal-binding</keyword>
<feature type="domain" description="FMN-binding" evidence="8">
    <location>
        <begin position="84"/>
        <end position="167"/>
    </location>
</feature>
<dbReference type="SMART" id="SM00900">
    <property type="entry name" value="FMN_bind"/>
    <property type="match status" value="1"/>
</dbReference>
<evidence type="ECO:0000256" key="1">
    <source>
        <dbReference type="ARBA" id="ARBA00022448"/>
    </source>
</evidence>
<dbReference type="PANTHER" id="PTHR30176:SF3">
    <property type="entry name" value="FERREDOXIN-TYPE PROTEIN NAPH"/>
    <property type="match status" value="1"/>
</dbReference>
<gene>
    <name evidence="9" type="ORF">C1G87_0273</name>
</gene>
<feature type="transmembrane region" description="Helical" evidence="7">
    <location>
        <begin position="181"/>
        <end position="200"/>
    </location>
</feature>
<keyword evidence="7" id="KW-0472">Membrane</keyword>
<keyword evidence="7" id="KW-1133">Transmembrane helix</keyword>
<dbReference type="GO" id="GO:0005886">
    <property type="term" value="C:plasma membrane"/>
    <property type="evidence" value="ECO:0007669"/>
    <property type="project" value="TreeGrafter"/>
</dbReference>
<evidence type="ECO:0000256" key="7">
    <source>
        <dbReference type="SAM" id="Phobius"/>
    </source>
</evidence>
<evidence type="ECO:0000259" key="8">
    <source>
        <dbReference type="SMART" id="SM00900"/>
    </source>
</evidence>
<comment type="caution">
    <text evidence="9">The sequence shown here is derived from an EMBL/GenBank/DDBJ whole genome shotgun (WGS) entry which is preliminary data.</text>
</comment>
<protein>
    <submittedName>
        <fullName evidence="9">Putative transcriptional regulator</fullName>
    </submittedName>
</protein>
<evidence type="ECO:0000256" key="3">
    <source>
        <dbReference type="ARBA" id="ARBA00022723"/>
    </source>
</evidence>
<keyword evidence="7" id="KW-0812">Transmembrane</keyword>
<dbReference type="EMBL" id="QGLC01000009">
    <property type="protein sequence ID" value="RAL69347.1"/>
    <property type="molecule type" value="Genomic_DNA"/>
</dbReference>
<evidence type="ECO:0000313" key="10">
    <source>
        <dbReference type="Proteomes" id="UP000249146"/>
    </source>
</evidence>
<dbReference type="Proteomes" id="UP000249146">
    <property type="component" value="Unassembled WGS sequence"/>
</dbReference>
<dbReference type="Pfam" id="PF12801">
    <property type="entry name" value="Fer4_5"/>
    <property type="match status" value="2"/>
</dbReference>
<keyword evidence="5" id="KW-0408">Iron</keyword>
<name>A0A328ELD1_9CHLR</name>
<feature type="transmembrane region" description="Helical" evidence="7">
    <location>
        <begin position="350"/>
        <end position="377"/>
    </location>
</feature>
<evidence type="ECO:0000256" key="5">
    <source>
        <dbReference type="ARBA" id="ARBA00023004"/>
    </source>
</evidence>
<keyword evidence="2" id="KW-0004">4Fe-4S</keyword>
<dbReference type="GO" id="GO:0010181">
    <property type="term" value="F:FMN binding"/>
    <property type="evidence" value="ECO:0007669"/>
    <property type="project" value="InterPro"/>
</dbReference>
<dbReference type="AlphaFoldDB" id="A0A328ELD1"/>